<dbReference type="GO" id="GO:0003964">
    <property type="term" value="F:RNA-directed DNA polymerase activity"/>
    <property type="evidence" value="ECO:0007669"/>
    <property type="project" value="UniProtKB-KW"/>
</dbReference>
<evidence type="ECO:0000313" key="1">
    <source>
        <dbReference type="EMBL" id="GBN40367.1"/>
    </source>
</evidence>
<keyword evidence="2" id="KW-1185">Reference proteome</keyword>
<evidence type="ECO:0000313" key="2">
    <source>
        <dbReference type="Proteomes" id="UP000499080"/>
    </source>
</evidence>
<keyword evidence="1" id="KW-0808">Transferase</keyword>
<keyword evidence="1" id="KW-0695">RNA-directed DNA polymerase</keyword>
<name>A0A4Y2NQR1_ARAVE</name>
<dbReference type="Proteomes" id="UP000499080">
    <property type="component" value="Unassembled WGS sequence"/>
</dbReference>
<dbReference type="AlphaFoldDB" id="A0A4Y2NQR1"/>
<proteinExistence type="predicted"/>
<sequence length="185" mass="21779">MFREGSPRRELKTLIFFEENQACDSEIKYLGLNLDRKFTFRSHIKCNTIKFWAKDYLLTPLGGRSSPLSLNNKLIIFKQVFSPILTYAAQICGMPTKTNRKKFETLQNKLLRIITNAPWFIKNKVLYHDLKIPLVEKYIKELPGNIFKKIKNHPTILQPLQLIRKNGKYPFPYATMKWSMPLKTL</sequence>
<accession>A0A4Y2NQR1</accession>
<protein>
    <submittedName>
        <fullName evidence="1">RNA-directed DNA polymerase from mobile element jockey</fullName>
    </submittedName>
</protein>
<keyword evidence="1" id="KW-0548">Nucleotidyltransferase</keyword>
<dbReference type="EMBL" id="BGPR01009493">
    <property type="protein sequence ID" value="GBN40367.1"/>
    <property type="molecule type" value="Genomic_DNA"/>
</dbReference>
<gene>
    <name evidence="1" type="primary">jockeypol_6</name>
    <name evidence="1" type="ORF">AVEN_205891_1</name>
</gene>
<organism evidence="1 2">
    <name type="scientific">Araneus ventricosus</name>
    <name type="common">Orbweaver spider</name>
    <name type="synonym">Epeira ventricosa</name>
    <dbReference type="NCBI Taxonomy" id="182803"/>
    <lineage>
        <taxon>Eukaryota</taxon>
        <taxon>Metazoa</taxon>
        <taxon>Ecdysozoa</taxon>
        <taxon>Arthropoda</taxon>
        <taxon>Chelicerata</taxon>
        <taxon>Arachnida</taxon>
        <taxon>Araneae</taxon>
        <taxon>Araneomorphae</taxon>
        <taxon>Entelegynae</taxon>
        <taxon>Araneoidea</taxon>
        <taxon>Araneidae</taxon>
        <taxon>Araneus</taxon>
    </lineage>
</organism>
<comment type="caution">
    <text evidence="1">The sequence shown here is derived from an EMBL/GenBank/DDBJ whole genome shotgun (WGS) entry which is preliminary data.</text>
</comment>
<reference evidence="1 2" key="1">
    <citation type="journal article" date="2019" name="Sci. Rep.">
        <title>Orb-weaving spider Araneus ventricosus genome elucidates the spidroin gene catalogue.</title>
        <authorList>
            <person name="Kono N."/>
            <person name="Nakamura H."/>
            <person name="Ohtoshi R."/>
            <person name="Moran D.A.P."/>
            <person name="Shinohara A."/>
            <person name="Yoshida Y."/>
            <person name="Fujiwara M."/>
            <person name="Mori M."/>
            <person name="Tomita M."/>
            <person name="Arakawa K."/>
        </authorList>
    </citation>
    <scope>NUCLEOTIDE SEQUENCE [LARGE SCALE GENOMIC DNA]</scope>
</reference>